<dbReference type="Pfam" id="PF02620">
    <property type="entry name" value="YceD"/>
    <property type="match status" value="1"/>
</dbReference>
<sequence length="175" mass="20190">MSKRFPDRLDPWRFADLGKEVSGELPVEAFVRLRDCLMQADGEVLFNLSFSRDEQRHARLDGNVRTELTLECQRCLGALRFPVERRFSVVFVQGLNEAERLPEDLDPCLVEEGVVDFRELIEDELLLALPQVPMHDTDVCQVPHEFVSDEELQVSEPEQQENPFAVLSALKKDRH</sequence>
<dbReference type="OrthoDB" id="9786771at2"/>
<dbReference type="GO" id="GO:0042254">
    <property type="term" value="P:ribosome biogenesis"/>
    <property type="evidence" value="ECO:0007669"/>
    <property type="project" value="UniProtKB-KW"/>
</dbReference>
<name>A0A1E2UTA5_9GAMM</name>
<dbReference type="AlphaFoldDB" id="A0A1E2UTA5"/>
<dbReference type="InterPro" id="IPR039255">
    <property type="entry name" value="YceD_bac"/>
</dbReference>
<protein>
    <recommendedName>
        <fullName evidence="3">Large ribosomal RNA subunit accumulation protein YceD</fullName>
    </recommendedName>
    <alternativeName>
        <fullName evidence="5">23S rRNA accumulation protein YceD</fullName>
    </alternativeName>
</protein>
<dbReference type="GO" id="GO:0005829">
    <property type="term" value="C:cytosol"/>
    <property type="evidence" value="ECO:0007669"/>
    <property type="project" value="TreeGrafter"/>
</dbReference>
<comment type="similarity">
    <text evidence="2">Belongs to the DUF177 domain family.</text>
</comment>
<comment type="caution">
    <text evidence="6">The sequence shown here is derived from an EMBL/GenBank/DDBJ whole genome shotgun (WGS) entry which is preliminary data.</text>
</comment>
<dbReference type="RefSeq" id="WP_069005964.1">
    <property type="nucleotide sequence ID" value="NZ_LVJW01000003.1"/>
</dbReference>
<evidence type="ECO:0000256" key="1">
    <source>
        <dbReference type="ARBA" id="ARBA00002868"/>
    </source>
</evidence>
<keyword evidence="4" id="KW-0690">Ribosome biogenesis</keyword>
<evidence type="ECO:0000256" key="5">
    <source>
        <dbReference type="ARBA" id="ARBA00031841"/>
    </source>
</evidence>
<proteinExistence type="inferred from homology"/>
<dbReference type="Proteomes" id="UP000094849">
    <property type="component" value="Unassembled WGS sequence"/>
</dbReference>
<dbReference type="PANTHER" id="PTHR38099:SF1">
    <property type="entry name" value="LARGE RIBOSOMAL RNA SUBUNIT ACCUMULATION PROTEIN YCED"/>
    <property type="match status" value="1"/>
</dbReference>
<dbReference type="STRING" id="1818881.A3196_15240"/>
<accession>A0A1E2UTA5</accession>
<organism evidence="6 7">
    <name type="scientific">Candidatus Thiodiazotropha endoloripes</name>
    <dbReference type="NCBI Taxonomy" id="1818881"/>
    <lineage>
        <taxon>Bacteria</taxon>
        <taxon>Pseudomonadati</taxon>
        <taxon>Pseudomonadota</taxon>
        <taxon>Gammaproteobacteria</taxon>
        <taxon>Chromatiales</taxon>
        <taxon>Sedimenticolaceae</taxon>
        <taxon>Candidatus Thiodiazotropha</taxon>
    </lineage>
</organism>
<evidence type="ECO:0000256" key="4">
    <source>
        <dbReference type="ARBA" id="ARBA00022517"/>
    </source>
</evidence>
<gene>
    <name evidence="6" type="ORF">A3196_15240</name>
</gene>
<dbReference type="EMBL" id="LVJZ01000003">
    <property type="protein sequence ID" value="ODB97993.1"/>
    <property type="molecule type" value="Genomic_DNA"/>
</dbReference>
<evidence type="ECO:0000313" key="7">
    <source>
        <dbReference type="Proteomes" id="UP000094849"/>
    </source>
</evidence>
<keyword evidence="7" id="KW-1185">Reference proteome</keyword>
<evidence type="ECO:0000313" key="6">
    <source>
        <dbReference type="EMBL" id="ODB97993.1"/>
    </source>
</evidence>
<comment type="function">
    <text evidence="1">Plays a role in synthesis, processing and/or stability of 23S rRNA.</text>
</comment>
<dbReference type="PANTHER" id="PTHR38099">
    <property type="entry name" value="LARGE RIBOSOMAL RNA SUBUNIT ACCUMULATION PROTEIN YCED"/>
    <property type="match status" value="1"/>
</dbReference>
<evidence type="ECO:0000256" key="2">
    <source>
        <dbReference type="ARBA" id="ARBA00010740"/>
    </source>
</evidence>
<evidence type="ECO:0000256" key="3">
    <source>
        <dbReference type="ARBA" id="ARBA00015716"/>
    </source>
</evidence>
<dbReference type="InterPro" id="IPR003772">
    <property type="entry name" value="YceD"/>
</dbReference>
<reference evidence="6 7" key="1">
    <citation type="submission" date="2016-03" db="EMBL/GenBank/DDBJ databases">
        <title>Chemosynthetic sulphur-oxidizing symbionts of marine invertebrate animals are capable of nitrogen fixation.</title>
        <authorList>
            <person name="Petersen J.M."/>
            <person name="Kemper A."/>
            <person name="Gruber-Vodicka H."/>
            <person name="Cardini U."/>
            <person name="Geest Mvander."/>
            <person name="Kleiner M."/>
            <person name="Bulgheresi S."/>
            <person name="Fussmann M."/>
            <person name="Herbold C."/>
            <person name="Seah B.K.B."/>
            <person name="Antony C.Paul."/>
            <person name="Liu D."/>
            <person name="Belitz A."/>
            <person name="Weber M."/>
        </authorList>
    </citation>
    <scope>NUCLEOTIDE SEQUENCE [LARGE SCALE GENOMIC DNA]</scope>
    <source>
        <strain evidence="6">G_D</strain>
    </source>
</reference>